<dbReference type="NCBIfam" id="NF004412">
    <property type="entry name" value="PRK05759.1-3"/>
    <property type="match status" value="1"/>
</dbReference>
<keyword evidence="5 12" id="KW-0375">Hydrogen ion transport</keyword>
<comment type="subunit">
    <text evidence="12">F-type ATPases have 2 components, F(1) - the catalytic core - and F(0) - the membrane proton channel. F(1) has five subunits: alpha(3), beta(3), gamma(1), delta(1), epsilon(1). F(0) has three main subunits: a(1), b(2) and c(10-14). The alpha and beta chains form an alternating ring which encloses part of the gamma chain. F(1) is attached to F(0) by a central stalk formed by the gamma and epsilon chains, while a peripheral stalk is formed by the delta and b chains.</text>
</comment>
<dbReference type="CDD" id="cd06503">
    <property type="entry name" value="ATP-synt_Fo_b"/>
    <property type="match status" value="1"/>
</dbReference>
<comment type="function">
    <text evidence="10 12">F(1)F(0) ATP synthase produces ATP from ADP in the presence of a proton or sodium gradient. F-type ATPases consist of two structural domains, F(1) containing the extramembraneous catalytic core and F(0) containing the membrane proton channel, linked together by a central stalk and a peripheral stalk. During catalysis, ATP synthesis in the catalytic domain of F(1) is coupled via a rotary mechanism of the central stalk subunits to proton translocation.</text>
</comment>
<dbReference type="Proteomes" id="UP000070409">
    <property type="component" value="Unassembled WGS sequence"/>
</dbReference>
<dbReference type="InterPro" id="IPR002146">
    <property type="entry name" value="ATP_synth_b/b'su_bac/chlpt"/>
</dbReference>
<gene>
    <name evidence="12" type="primary">atpF</name>
    <name evidence="15" type="ORF">AXK61_09125</name>
</gene>
<keyword evidence="8 12" id="KW-0472">Membrane</keyword>
<keyword evidence="16" id="KW-1185">Reference proteome</keyword>
<evidence type="ECO:0000256" key="12">
    <source>
        <dbReference type="HAMAP-Rule" id="MF_01398"/>
    </source>
</evidence>
<evidence type="ECO:0000256" key="13">
    <source>
        <dbReference type="RuleBase" id="RU003848"/>
    </source>
</evidence>
<evidence type="ECO:0000256" key="8">
    <source>
        <dbReference type="ARBA" id="ARBA00023136"/>
    </source>
</evidence>
<sequence length="173" mass="18845">MQLAEAEKQSNFLVPNGTFFVELIIFLVVLGIIWFFVVPSITKVLDEREAMIDQTVKDQRGAAKGFSDAESEYNDGVRTARAEAGSIRDDARATGRAAMEEQKQRATADAEALTRQETEQLRGEGEASAAAARGDLAPLSATLASRVLGFDVTQDPKLKAELDQINRDSVVKN</sequence>
<dbReference type="HAMAP" id="MF_01398">
    <property type="entry name" value="ATP_synth_b_bprime"/>
    <property type="match status" value="1"/>
</dbReference>
<proteinExistence type="inferred from homology"/>
<evidence type="ECO:0000256" key="4">
    <source>
        <dbReference type="ARBA" id="ARBA00022692"/>
    </source>
</evidence>
<protein>
    <recommendedName>
        <fullName evidence="12">ATP synthase subunit b</fullName>
    </recommendedName>
    <alternativeName>
        <fullName evidence="12">ATP synthase F(0) sector subunit b</fullName>
    </alternativeName>
    <alternativeName>
        <fullName evidence="12">ATPase subunit I</fullName>
    </alternativeName>
    <alternativeName>
        <fullName evidence="12">F-type ATPase subunit b</fullName>
        <shortName evidence="12">F-ATPase subunit b</shortName>
    </alternativeName>
</protein>
<feature type="transmembrane region" description="Helical" evidence="12">
    <location>
        <begin position="20"/>
        <end position="41"/>
    </location>
</feature>
<keyword evidence="6 12" id="KW-1133">Transmembrane helix</keyword>
<dbReference type="RefSeq" id="WP_068746938.1">
    <property type="nucleotide sequence ID" value="NZ_LSRE01000050.1"/>
</dbReference>
<evidence type="ECO:0000256" key="1">
    <source>
        <dbReference type="ARBA" id="ARBA00005513"/>
    </source>
</evidence>
<comment type="similarity">
    <text evidence="1 12 13">Belongs to the ATPase B chain family.</text>
</comment>
<accession>A0A137YSB8</accession>
<evidence type="ECO:0000256" key="6">
    <source>
        <dbReference type="ARBA" id="ARBA00022989"/>
    </source>
</evidence>
<feature type="region of interest" description="Disordered" evidence="14">
    <location>
        <begin position="67"/>
        <end position="111"/>
    </location>
</feature>
<comment type="subcellular location">
    <subcellularLocation>
        <location evidence="12">Cell membrane</location>
        <topology evidence="12">Single-pass membrane protein</topology>
    </subcellularLocation>
    <subcellularLocation>
        <location evidence="11">Endomembrane system</location>
        <topology evidence="11">Single-pass membrane protein</topology>
    </subcellularLocation>
</comment>
<dbReference type="PANTHER" id="PTHR33445:SF1">
    <property type="entry name" value="ATP SYNTHASE SUBUNIT B"/>
    <property type="match status" value="1"/>
</dbReference>
<evidence type="ECO:0000256" key="2">
    <source>
        <dbReference type="ARBA" id="ARBA00022448"/>
    </source>
</evidence>
<keyword evidence="3 12" id="KW-0138">CF(0)</keyword>
<evidence type="ECO:0000313" key="15">
    <source>
        <dbReference type="EMBL" id="KXO88808.1"/>
    </source>
</evidence>
<evidence type="ECO:0000256" key="11">
    <source>
        <dbReference type="ARBA" id="ARBA00037847"/>
    </source>
</evidence>
<reference evidence="15 16" key="1">
    <citation type="submission" date="2016-02" db="EMBL/GenBank/DDBJ databases">
        <authorList>
            <person name="Teng J.L."/>
            <person name="Tang Y."/>
            <person name="Huang Y."/>
            <person name="Guo F."/>
            <person name="Wei W."/>
            <person name="Chen J.H."/>
            <person name="Wong S.Y."/>
            <person name="Lau S.K."/>
            <person name="Woo P.C."/>
        </authorList>
    </citation>
    <scope>NUCLEOTIDE SEQUENCE [LARGE SCALE GENOMIC DNA]</scope>
    <source>
        <strain evidence="15 16">JCM 13375</strain>
    </source>
</reference>
<evidence type="ECO:0000256" key="10">
    <source>
        <dbReference type="ARBA" id="ARBA00025198"/>
    </source>
</evidence>
<keyword evidence="2 12" id="KW-0813">Transport</keyword>
<keyword evidence="7 12" id="KW-0406">Ion transport</keyword>
<comment type="caution">
    <text evidence="15">The sequence shown here is derived from an EMBL/GenBank/DDBJ whole genome shotgun (WGS) entry which is preliminary data.</text>
</comment>
<evidence type="ECO:0000256" key="7">
    <source>
        <dbReference type="ARBA" id="ARBA00023065"/>
    </source>
</evidence>
<dbReference type="PANTHER" id="PTHR33445">
    <property type="entry name" value="ATP SYNTHASE SUBUNIT B', CHLOROPLASTIC"/>
    <property type="match status" value="1"/>
</dbReference>
<evidence type="ECO:0000313" key="16">
    <source>
        <dbReference type="Proteomes" id="UP000070409"/>
    </source>
</evidence>
<evidence type="ECO:0000256" key="9">
    <source>
        <dbReference type="ARBA" id="ARBA00023310"/>
    </source>
</evidence>
<organism evidence="15 16">
    <name type="scientific">Tsukamurella pseudospumae</name>
    <dbReference type="NCBI Taxonomy" id="239498"/>
    <lineage>
        <taxon>Bacteria</taxon>
        <taxon>Bacillati</taxon>
        <taxon>Actinomycetota</taxon>
        <taxon>Actinomycetes</taxon>
        <taxon>Mycobacteriales</taxon>
        <taxon>Tsukamurellaceae</taxon>
        <taxon>Tsukamurella</taxon>
    </lineage>
</organism>
<keyword evidence="12" id="KW-1003">Cell membrane</keyword>
<dbReference type="InterPro" id="IPR050059">
    <property type="entry name" value="ATP_synthase_B_chain"/>
</dbReference>
<dbReference type="Pfam" id="PF00430">
    <property type="entry name" value="ATP-synt_B"/>
    <property type="match status" value="1"/>
</dbReference>
<evidence type="ECO:0000256" key="14">
    <source>
        <dbReference type="SAM" id="MobiDB-lite"/>
    </source>
</evidence>
<evidence type="ECO:0000256" key="3">
    <source>
        <dbReference type="ARBA" id="ARBA00022547"/>
    </source>
</evidence>
<name>A0A137YSB8_9ACTN</name>
<evidence type="ECO:0000256" key="5">
    <source>
        <dbReference type="ARBA" id="ARBA00022781"/>
    </source>
</evidence>
<dbReference type="EMBL" id="LSRE01000050">
    <property type="protein sequence ID" value="KXO88808.1"/>
    <property type="molecule type" value="Genomic_DNA"/>
</dbReference>
<keyword evidence="9 12" id="KW-0066">ATP synthesis</keyword>
<keyword evidence="4 12" id="KW-0812">Transmembrane</keyword>
<feature type="compositionally biased region" description="Basic and acidic residues" evidence="14">
    <location>
        <begin position="78"/>
        <end position="111"/>
    </location>
</feature>
<comment type="function">
    <text evidence="12">Component of the F(0) channel, it forms part of the peripheral stalk, linking F(1) to F(0).</text>
</comment>